<proteinExistence type="predicted"/>
<sequence length="164" mass="18073">MINRKIRQRFGPEEDYLLAVQVNADAPYAAGHGGINKPWQSVAEKLNSSPNVCMKSIKGVTAKARFKTLLDKHRTWEANSAQKSGTDEDETPFVQIMTELVASITDYEATTAMLAATKKGEKEAKEQSGEVVRCAAVSRIKLGKRHSRSGSDSEEKDEGFSRLN</sequence>
<evidence type="ECO:0000256" key="1">
    <source>
        <dbReference type="SAM" id="MobiDB-lite"/>
    </source>
</evidence>
<reference evidence="3" key="1">
    <citation type="submission" date="2017-03" db="EMBL/GenBank/DDBJ databases">
        <title>Phytopthora megakarya and P. palmivora, two closely related causual agents of cacao black pod achieved similar genome size and gene model numbers by different mechanisms.</title>
        <authorList>
            <person name="Ali S."/>
            <person name="Shao J."/>
            <person name="Larry D.J."/>
            <person name="Kronmiller B."/>
            <person name="Shen D."/>
            <person name="Strem M.D."/>
            <person name="Melnick R.L."/>
            <person name="Guiltinan M.J."/>
            <person name="Tyler B.M."/>
            <person name="Meinhardt L.W."/>
            <person name="Bailey B.A."/>
        </authorList>
    </citation>
    <scope>NUCLEOTIDE SEQUENCE [LARGE SCALE GENOMIC DNA]</scope>
    <source>
        <strain evidence="3">zdho120</strain>
    </source>
</reference>
<keyword evidence="3" id="KW-1185">Reference proteome</keyword>
<dbReference type="EMBL" id="NBNE01004926">
    <property type="protein sequence ID" value="OWZ04507.1"/>
    <property type="molecule type" value="Genomic_DNA"/>
</dbReference>
<dbReference type="PANTHER" id="PTHR37558:SF1">
    <property type="entry name" value="HTH CENPB-TYPE DOMAIN-CONTAINING PROTEIN"/>
    <property type="match status" value="1"/>
</dbReference>
<accession>A0A225VIA6</accession>
<dbReference type="OrthoDB" id="128386at2759"/>
<feature type="region of interest" description="Disordered" evidence="1">
    <location>
        <begin position="142"/>
        <end position="164"/>
    </location>
</feature>
<evidence type="ECO:0000313" key="2">
    <source>
        <dbReference type="EMBL" id="OWZ04507.1"/>
    </source>
</evidence>
<dbReference type="AlphaFoldDB" id="A0A225VIA6"/>
<evidence type="ECO:0000313" key="3">
    <source>
        <dbReference type="Proteomes" id="UP000198211"/>
    </source>
</evidence>
<protein>
    <submittedName>
        <fullName evidence="2">Uncharacterized protein</fullName>
    </submittedName>
</protein>
<dbReference type="Proteomes" id="UP000198211">
    <property type="component" value="Unassembled WGS sequence"/>
</dbReference>
<comment type="caution">
    <text evidence="2">The sequence shown here is derived from an EMBL/GenBank/DDBJ whole genome shotgun (WGS) entry which is preliminary data.</text>
</comment>
<name>A0A225VIA6_9STRA</name>
<organism evidence="2 3">
    <name type="scientific">Phytophthora megakarya</name>
    <dbReference type="NCBI Taxonomy" id="4795"/>
    <lineage>
        <taxon>Eukaryota</taxon>
        <taxon>Sar</taxon>
        <taxon>Stramenopiles</taxon>
        <taxon>Oomycota</taxon>
        <taxon>Peronosporomycetes</taxon>
        <taxon>Peronosporales</taxon>
        <taxon>Peronosporaceae</taxon>
        <taxon>Phytophthora</taxon>
    </lineage>
</organism>
<gene>
    <name evidence="2" type="ORF">PHMEG_00023576</name>
</gene>
<dbReference type="PANTHER" id="PTHR37558">
    <property type="entry name" value="HTH CENPB-TYPE DOMAIN-CONTAINING PROTEIN"/>
    <property type="match status" value="1"/>
</dbReference>